<comment type="subcellular location">
    <subcellularLocation>
        <location evidence="1">Membrane</location>
        <topology evidence="1">Multi-pass membrane protein</topology>
    </subcellularLocation>
</comment>
<reference evidence="8" key="1">
    <citation type="journal article" date="2020" name="Stud. Mycol.">
        <title>101 Dothideomycetes genomes: a test case for predicting lifestyles and emergence of pathogens.</title>
        <authorList>
            <person name="Haridas S."/>
            <person name="Albert R."/>
            <person name="Binder M."/>
            <person name="Bloem J."/>
            <person name="Labutti K."/>
            <person name="Salamov A."/>
            <person name="Andreopoulos B."/>
            <person name="Baker S."/>
            <person name="Barry K."/>
            <person name="Bills G."/>
            <person name="Bluhm B."/>
            <person name="Cannon C."/>
            <person name="Castanera R."/>
            <person name="Culley D."/>
            <person name="Daum C."/>
            <person name="Ezra D."/>
            <person name="Gonzalez J."/>
            <person name="Henrissat B."/>
            <person name="Kuo A."/>
            <person name="Liang C."/>
            <person name="Lipzen A."/>
            <person name="Lutzoni F."/>
            <person name="Magnuson J."/>
            <person name="Mondo S."/>
            <person name="Nolan M."/>
            <person name="Ohm R."/>
            <person name="Pangilinan J."/>
            <person name="Park H.-J."/>
            <person name="Ramirez L."/>
            <person name="Alfaro M."/>
            <person name="Sun H."/>
            <person name="Tritt A."/>
            <person name="Yoshinaga Y."/>
            <person name="Zwiers L.-H."/>
            <person name="Turgeon B."/>
            <person name="Goodwin S."/>
            <person name="Spatafora J."/>
            <person name="Crous P."/>
            <person name="Grigoriev I."/>
        </authorList>
    </citation>
    <scope>NUCLEOTIDE SEQUENCE</scope>
    <source>
        <strain evidence="8">CBS 133067</strain>
    </source>
</reference>
<feature type="transmembrane region" description="Helical" evidence="6">
    <location>
        <begin position="104"/>
        <end position="130"/>
    </location>
</feature>
<name>A0A9P4IML4_9PEZI</name>
<evidence type="ECO:0000256" key="1">
    <source>
        <dbReference type="ARBA" id="ARBA00004141"/>
    </source>
</evidence>
<dbReference type="Proteomes" id="UP000799772">
    <property type="component" value="Unassembled WGS sequence"/>
</dbReference>
<feature type="transmembrane region" description="Helical" evidence="6">
    <location>
        <begin position="224"/>
        <end position="246"/>
    </location>
</feature>
<keyword evidence="3 6" id="KW-1133">Transmembrane helix</keyword>
<protein>
    <recommendedName>
        <fullName evidence="7">Rhodopsin domain-containing protein</fullName>
    </recommendedName>
</protein>
<sequence length="283" mass="31710">MHYFPPEVIESWPIPNYVDPSTRGTSLIIVNGVFIGITLVAVGLRVYARVFVSHWFGVDDWCIVFALLLAIGMTVSVLLANINYGWDRHVWDIRLENIAPSFQIAFATKIIFSLAAMFTRISLLLFYYRLVKDSGLHRFRMVIHVFLGFSVAVGLALALLTVWQCKPIAAFWTFPIMPGSHCIDEGRITLGCGIVNTVADLITAVLPIPMILRLKMPLRRRIGVIFLLGMGFIVVIAGAVRSYFVWRSLISSYDLTWYSYGLWISAAVEVDLGVICACAPAFR</sequence>
<feature type="non-terminal residue" evidence="8">
    <location>
        <position position="283"/>
    </location>
</feature>
<comment type="caution">
    <text evidence="8">The sequence shown here is derived from an EMBL/GenBank/DDBJ whole genome shotgun (WGS) entry which is preliminary data.</text>
</comment>
<keyword evidence="2 6" id="KW-0812">Transmembrane</keyword>
<dbReference type="GO" id="GO:0016020">
    <property type="term" value="C:membrane"/>
    <property type="evidence" value="ECO:0007669"/>
    <property type="project" value="UniProtKB-SubCell"/>
</dbReference>
<feature type="transmembrane region" description="Helical" evidence="6">
    <location>
        <begin position="142"/>
        <end position="163"/>
    </location>
</feature>
<gene>
    <name evidence="8" type="ORF">NA57DRAFT_33665</name>
</gene>
<dbReference type="AlphaFoldDB" id="A0A9P4IML4"/>
<organism evidence="8 9">
    <name type="scientific">Rhizodiscina lignyota</name>
    <dbReference type="NCBI Taxonomy" id="1504668"/>
    <lineage>
        <taxon>Eukaryota</taxon>
        <taxon>Fungi</taxon>
        <taxon>Dikarya</taxon>
        <taxon>Ascomycota</taxon>
        <taxon>Pezizomycotina</taxon>
        <taxon>Dothideomycetes</taxon>
        <taxon>Pleosporomycetidae</taxon>
        <taxon>Aulographales</taxon>
        <taxon>Rhizodiscinaceae</taxon>
        <taxon>Rhizodiscina</taxon>
    </lineage>
</organism>
<feature type="domain" description="Rhodopsin" evidence="7">
    <location>
        <begin position="44"/>
        <end position="283"/>
    </location>
</feature>
<proteinExistence type="inferred from homology"/>
<dbReference type="OrthoDB" id="4525788at2759"/>
<evidence type="ECO:0000256" key="4">
    <source>
        <dbReference type="ARBA" id="ARBA00023136"/>
    </source>
</evidence>
<feature type="transmembrane region" description="Helical" evidence="6">
    <location>
        <begin position="258"/>
        <end position="282"/>
    </location>
</feature>
<feature type="transmembrane region" description="Helical" evidence="6">
    <location>
        <begin position="27"/>
        <end position="48"/>
    </location>
</feature>
<dbReference type="Pfam" id="PF20684">
    <property type="entry name" value="Fung_rhodopsin"/>
    <property type="match status" value="1"/>
</dbReference>
<dbReference type="EMBL" id="ML978123">
    <property type="protein sequence ID" value="KAF2101222.1"/>
    <property type="molecule type" value="Genomic_DNA"/>
</dbReference>
<evidence type="ECO:0000259" key="7">
    <source>
        <dbReference type="Pfam" id="PF20684"/>
    </source>
</evidence>
<evidence type="ECO:0000313" key="8">
    <source>
        <dbReference type="EMBL" id="KAF2101222.1"/>
    </source>
</evidence>
<dbReference type="InterPro" id="IPR052337">
    <property type="entry name" value="SAT4-like"/>
</dbReference>
<evidence type="ECO:0000256" key="2">
    <source>
        <dbReference type="ARBA" id="ARBA00022692"/>
    </source>
</evidence>
<keyword evidence="4 6" id="KW-0472">Membrane</keyword>
<evidence type="ECO:0000313" key="9">
    <source>
        <dbReference type="Proteomes" id="UP000799772"/>
    </source>
</evidence>
<dbReference type="PANTHER" id="PTHR33048:SF129">
    <property type="entry name" value="INTEGRAL MEMBRANE PROTEIN-RELATED"/>
    <property type="match status" value="1"/>
</dbReference>
<evidence type="ECO:0000256" key="6">
    <source>
        <dbReference type="SAM" id="Phobius"/>
    </source>
</evidence>
<dbReference type="InterPro" id="IPR049326">
    <property type="entry name" value="Rhodopsin_dom_fungi"/>
</dbReference>
<keyword evidence="9" id="KW-1185">Reference proteome</keyword>
<evidence type="ECO:0000256" key="3">
    <source>
        <dbReference type="ARBA" id="ARBA00022989"/>
    </source>
</evidence>
<dbReference type="PANTHER" id="PTHR33048">
    <property type="entry name" value="PTH11-LIKE INTEGRAL MEMBRANE PROTEIN (AFU_ORTHOLOGUE AFUA_5G11245)"/>
    <property type="match status" value="1"/>
</dbReference>
<accession>A0A9P4IML4</accession>
<evidence type="ECO:0000256" key="5">
    <source>
        <dbReference type="ARBA" id="ARBA00038359"/>
    </source>
</evidence>
<feature type="transmembrane region" description="Helical" evidence="6">
    <location>
        <begin position="60"/>
        <end position="84"/>
    </location>
</feature>
<comment type="similarity">
    <text evidence="5">Belongs to the SAT4 family.</text>
</comment>